<evidence type="ECO:0000313" key="2">
    <source>
        <dbReference type="Proteomes" id="UP000280296"/>
    </source>
</evidence>
<dbReference type="PANTHER" id="PTHR33546">
    <property type="entry name" value="LARGE, MULTIFUNCTIONAL SECRETED PROTEIN-RELATED"/>
    <property type="match status" value="1"/>
</dbReference>
<dbReference type="EMBL" id="RYZH01000016">
    <property type="protein sequence ID" value="RUL87860.1"/>
    <property type="molecule type" value="Genomic_DNA"/>
</dbReference>
<protein>
    <recommendedName>
        <fullName evidence="3">Glucose/Sorbosone dehydrogenase domain-containing protein</fullName>
    </recommendedName>
</protein>
<dbReference type="AlphaFoldDB" id="A0A432MKQ9"/>
<dbReference type="Proteomes" id="UP000280296">
    <property type="component" value="Unassembled WGS sequence"/>
</dbReference>
<reference evidence="1 2" key="2">
    <citation type="submission" date="2019-01" db="EMBL/GenBank/DDBJ databases">
        <title>Tautonia sociabilis, a novel thermotolerant planctomycete of Isosphaeraceae family, isolated from a 4000 m deep subterranean habitat.</title>
        <authorList>
            <person name="Kovaleva O.L."/>
            <person name="Elcheninov A.G."/>
            <person name="Van Heerden E."/>
            <person name="Toshchakov S.V."/>
            <person name="Novikov A."/>
            <person name="Bonch-Osmolovskaya E.A."/>
            <person name="Kublanov I.V."/>
        </authorList>
    </citation>
    <scope>NUCLEOTIDE SEQUENCE [LARGE SCALE GENOMIC DNA]</scope>
    <source>
        <strain evidence="1 2">GM2012</strain>
    </source>
</reference>
<gene>
    <name evidence="1" type="ORF">TsocGM_10010</name>
</gene>
<evidence type="ECO:0000313" key="1">
    <source>
        <dbReference type="EMBL" id="RUL87860.1"/>
    </source>
</evidence>
<sequence length="221" mass="23971">MEPPLCWITNAMDRSPGEPIRVDSPSWERLNGALLNLSYGTGRIFVVPHERVGDLMQGGVTPLPIPSMPTGVMRGRFHPEDGHLYACGMFAWASDRQQPGGFYRIRATGRPVFAVVGLHARPGGLDLSFSDPLDPESVSDPSRFSASVWSLRRTARYGSEHVDEHPLAVTSALLDDDGRTIHLTIPELAPTQGLELRFSIAGAQGDPAQGVVHATIHHLGP</sequence>
<keyword evidence="2" id="KW-1185">Reference proteome</keyword>
<organism evidence="1 2">
    <name type="scientific">Tautonia sociabilis</name>
    <dbReference type="NCBI Taxonomy" id="2080755"/>
    <lineage>
        <taxon>Bacteria</taxon>
        <taxon>Pseudomonadati</taxon>
        <taxon>Planctomycetota</taxon>
        <taxon>Planctomycetia</taxon>
        <taxon>Isosphaerales</taxon>
        <taxon>Isosphaeraceae</taxon>
        <taxon>Tautonia</taxon>
    </lineage>
</organism>
<accession>A0A432MKQ9</accession>
<dbReference type="RefSeq" id="WP_126725176.1">
    <property type="nucleotide sequence ID" value="NZ_RYZH01000016.1"/>
</dbReference>
<dbReference type="OrthoDB" id="9869076at2"/>
<dbReference type="PANTHER" id="PTHR33546:SF1">
    <property type="entry name" value="LARGE, MULTIFUNCTIONAL SECRETED PROTEIN"/>
    <property type="match status" value="1"/>
</dbReference>
<comment type="caution">
    <text evidence="1">The sequence shown here is derived from an EMBL/GenBank/DDBJ whole genome shotgun (WGS) entry which is preliminary data.</text>
</comment>
<reference evidence="1 2" key="1">
    <citation type="submission" date="2018-12" db="EMBL/GenBank/DDBJ databases">
        <authorList>
            <person name="Toschakov S.V."/>
        </authorList>
    </citation>
    <scope>NUCLEOTIDE SEQUENCE [LARGE SCALE GENOMIC DNA]</scope>
    <source>
        <strain evidence="1 2">GM2012</strain>
    </source>
</reference>
<proteinExistence type="predicted"/>
<evidence type="ECO:0008006" key="3">
    <source>
        <dbReference type="Google" id="ProtNLM"/>
    </source>
</evidence>
<name>A0A432MKQ9_9BACT</name>